<evidence type="ECO:0000313" key="5">
    <source>
        <dbReference type="EMBL" id="VAW29719.1"/>
    </source>
</evidence>
<dbReference type="PANTHER" id="PTHR43641:SF2">
    <property type="entry name" value="DEHYDRATASE YBIW-RELATED"/>
    <property type="match status" value="1"/>
</dbReference>
<reference evidence="5" key="1">
    <citation type="submission" date="2018-06" db="EMBL/GenBank/DDBJ databases">
        <authorList>
            <person name="Zhirakovskaya E."/>
        </authorList>
    </citation>
    <scope>NUCLEOTIDE SEQUENCE</scope>
</reference>
<keyword evidence="5" id="KW-0670">Pyruvate</keyword>
<feature type="domain" description="PFL" evidence="4">
    <location>
        <begin position="51"/>
        <end position="781"/>
    </location>
</feature>
<dbReference type="GO" id="GO:0008861">
    <property type="term" value="F:formate C-acetyltransferase activity"/>
    <property type="evidence" value="ECO:0007669"/>
    <property type="project" value="UniProtKB-EC"/>
</dbReference>
<dbReference type="SUPFAM" id="SSF51998">
    <property type="entry name" value="PFL-like glycyl radical enzymes"/>
    <property type="match status" value="1"/>
</dbReference>
<dbReference type="PROSITE" id="PS51149">
    <property type="entry name" value="GLY_RADICAL_2"/>
    <property type="match status" value="1"/>
</dbReference>
<dbReference type="InterPro" id="IPR004184">
    <property type="entry name" value="PFL_dom"/>
</dbReference>
<dbReference type="Pfam" id="PF02901">
    <property type="entry name" value="PFL-like"/>
    <property type="match status" value="1"/>
</dbReference>
<dbReference type="AlphaFoldDB" id="A0A3B0UYQ3"/>
<dbReference type="PROSITE" id="PS51554">
    <property type="entry name" value="PFL"/>
    <property type="match status" value="1"/>
</dbReference>
<proteinExistence type="predicted"/>
<dbReference type="GO" id="GO:0016829">
    <property type="term" value="F:lyase activity"/>
    <property type="evidence" value="ECO:0007669"/>
    <property type="project" value="UniProtKB-KW"/>
</dbReference>
<evidence type="ECO:0000256" key="2">
    <source>
        <dbReference type="ARBA" id="ARBA00023239"/>
    </source>
</evidence>
<dbReference type="GO" id="GO:0005829">
    <property type="term" value="C:cytosol"/>
    <property type="evidence" value="ECO:0007669"/>
    <property type="project" value="TreeGrafter"/>
</dbReference>
<organism evidence="5">
    <name type="scientific">hydrothermal vent metagenome</name>
    <dbReference type="NCBI Taxonomy" id="652676"/>
    <lineage>
        <taxon>unclassified sequences</taxon>
        <taxon>metagenomes</taxon>
        <taxon>ecological metagenomes</taxon>
    </lineage>
</organism>
<dbReference type="EMBL" id="UOET01000414">
    <property type="protein sequence ID" value="VAW29719.1"/>
    <property type="molecule type" value="Genomic_DNA"/>
</dbReference>
<evidence type="ECO:0000259" key="3">
    <source>
        <dbReference type="PROSITE" id="PS51149"/>
    </source>
</evidence>
<dbReference type="InterPro" id="IPR001150">
    <property type="entry name" value="Gly_radical"/>
</dbReference>
<dbReference type="Pfam" id="PF01228">
    <property type="entry name" value="Gly_radical"/>
    <property type="match status" value="1"/>
</dbReference>
<dbReference type="NCBIfam" id="NF033715">
    <property type="entry name" value="glycyl_HPDL_Lrg"/>
    <property type="match status" value="1"/>
</dbReference>
<sequence>MHRKNHSFLNSFYRAIMLKTNEFMSCPATNYYGRAPKGNIFAREINKKPTPRVDKIRNRYFDTKSSASMEFPYWYTRRWDELEGEVPMVRRAEALRAGFEHLTPAIYPGELLAMGKANYMRGSYPMPWLSEAFFLAKEDELYKEAMAAGKVSADEVTTMGQGGGNVTQSVGSVVSIAGKFGMRKEEMPMLLKVAKKWHHKSVDDVGHKYEQMVPGYDTKEEIMRAVICMFDSGYTLPQGREVINYYYPLQYGISGIINICKEKLDNSAGFPDMDRIYFYKSVETVMYGLQKWIKSHAGEARFMAGLEKDENQRNEYLAIAERLDWLSENSPRDFHDALQLTWIFHLAVLNEDAISGLSPGRLGQILYPYWKKDMDEGKIDNARTLELLECMRMKFTEIDCFASMGVVGGVLSGNTFNNLCVGGLTKDGESATNDLEMLILESSMTCDTPQPTLSLLYDEKLPEEFLLKGVETTKIGTGYPAWVNNRVAMEFVMENFKHEGMELEEARAWSLGGCLETSAGSWMPLEFNGETHYIPGGSAPATSVGVHFISVPKVLEAVLFNGLDRRTGRRVYPAHNKALKTYEELWEAFQKYFSLTVEVLTLTNNIQHDIWGKVSPSIINSMLKPDCLETGKDISHKGSRYNRTFNVEVCGGVNLVNSLASMKKNIYEEKNFTLGELKDAIDKNFGYFTAQETGSYSLIEQQKTKNYDDWLKIHTQCLDAPKYGNDDKFVDNIFRDWQNWFSKMCENYKSIYDQPLYSCQISVSTHAPMGAVTLATPDGRLSGTTFADGSVSAYPGTDVNGPYALFNSATCYNHSLSQNSQLNMKIHPSVVRGREGSKKFLEMIRAYLRKGAFHAQFNIVDSRMLKEAQNEPDNYRGLMVRVAGFTQYWVELGKQIQDEVIARTEYEEI</sequence>
<keyword evidence="5" id="KW-0808">Transferase</keyword>
<dbReference type="PANTHER" id="PTHR43641">
    <property type="entry name" value="FORMATE ACETYLTRANSFERASE 3-RELATED"/>
    <property type="match status" value="1"/>
</dbReference>
<keyword evidence="1" id="KW-0556">Organic radical</keyword>
<dbReference type="Gene3D" id="3.20.70.20">
    <property type="match status" value="1"/>
</dbReference>
<feature type="domain" description="Glycine radical" evidence="3">
    <location>
        <begin position="789"/>
        <end position="909"/>
    </location>
</feature>
<dbReference type="InterPro" id="IPR051215">
    <property type="entry name" value="GRE"/>
</dbReference>
<evidence type="ECO:0000259" key="4">
    <source>
        <dbReference type="PROSITE" id="PS51554"/>
    </source>
</evidence>
<gene>
    <name evidence="5" type="ORF">MNBD_BACTEROID07-1338</name>
</gene>
<protein>
    <submittedName>
        <fullName evidence="5">Pyruvate formate-lyase</fullName>
        <ecNumber evidence="5">2.3.1.54</ecNumber>
    </submittedName>
</protein>
<dbReference type="EC" id="2.3.1.54" evidence="5"/>
<name>A0A3B0UYQ3_9ZZZZ</name>
<evidence type="ECO:0000256" key="1">
    <source>
        <dbReference type="ARBA" id="ARBA00022818"/>
    </source>
</evidence>
<keyword evidence="2 5" id="KW-0456">Lyase</keyword>
<accession>A0A3B0UYQ3</accession>
<keyword evidence="5" id="KW-0012">Acyltransferase</keyword>